<name>A0A9P6T9G5_9BASI</name>
<evidence type="ECO:0000313" key="2">
    <source>
        <dbReference type="EMBL" id="KAG0144096.1"/>
    </source>
</evidence>
<evidence type="ECO:0000256" key="1">
    <source>
        <dbReference type="SAM" id="Phobius"/>
    </source>
</evidence>
<dbReference type="EMBL" id="MU167302">
    <property type="protein sequence ID" value="KAG0144096.1"/>
    <property type="molecule type" value="Genomic_DNA"/>
</dbReference>
<feature type="transmembrane region" description="Helical" evidence="1">
    <location>
        <begin position="20"/>
        <end position="41"/>
    </location>
</feature>
<dbReference type="AlphaFoldDB" id="A0A9P6T9G5"/>
<comment type="caution">
    <text evidence="2">The sequence shown here is derived from an EMBL/GenBank/DDBJ whole genome shotgun (WGS) entry which is preliminary data.</text>
</comment>
<keyword evidence="1" id="KW-1133">Transmembrane helix</keyword>
<keyword evidence="1" id="KW-0812">Transmembrane</keyword>
<dbReference type="Proteomes" id="UP000886653">
    <property type="component" value="Unassembled WGS sequence"/>
</dbReference>
<accession>A0A9P6T9G5</accession>
<organism evidence="2 3">
    <name type="scientific">Cronartium quercuum f. sp. fusiforme G11</name>
    <dbReference type="NCBI Taxonomy" id="708437"/>
    <lineage>
        <taxon>Eukaryota</taxon>
        <taxon>Fungi</taxon>
        <taxon>Dikarya</taxon>
        <taxon>Basidiomycota</taxon>
        <taxon>Pucciniomycotina</taxon>
        <taxon>Pucciniomycetes</taxon>
        <taxon>Pucciniales</taxon>
        <taxon>Coleosporiaceae</taxon>
        <taxon>Cronartium</taxon>
    </lineage>
</organism>
<keyword evidence="3" id="KW-1185">Reference proteome</keyword>
<keyword evidence="1" id="KW-0472">Membrane</keyword>
<proteinExistence type="predicted"/>
<sequence>MCSLSLSKAKRVFQVLEREILSFFFFGRFVAPKMFLLPIILERCFKKTLKVTCSLCEFCEKETLIPTFSLLFLVLNV</sequence>
<reference evidence="2" key="1">
    <citation type="submission" date="2013-11" db="EMBL/GenBank/DDBJ databases">
        <title>Genome sequence of the fusiform rust pathogen reveals effectors for host alternation and coevolution with pine.</title>
        <authorList>
            <consortium name="DOE Joint Genome Institute"/>
            <person name="Smith K."/>
            <person name="Pendleton A."/>
            <person name="Kubisiak T."/>
            <person name="Anderson C."/>
            <person name="Salamov A."/>
            <person name="Aerts A."/>
            <person name="Riley R."/>
            <person name="Clum A."/>
            <person name="Lindquist E."/>
            <person name="Ence D."/>
            <person name="Campbell M."/>
            <person name="Kronenberg Z."/>
            <person name="Feau N."/>
            <person name="Dhillon B."/>
            <person name="Hamelin R."/>
            <person name="Burleigh J."/>
            <person name="Smith J."/>
            <person name="Yandell M."/>
            <person name="Nelson C."/>
            <person name="Grigoriev I."/>
            <person name="Davis J."/>
        </authorList>
    </citation>
    <scope>NUCLEOTIDE SEQUENCE</scope>
    <source>
        <strain evidence="2">G11</strain>
    </source>
</reference>
<protein>
    <submittedName>
        <fullName evidence="2">Uncharacterized protein</fullName>
    </submittedName>
</protein>
<evidence type="ECO:0000313" key="3">
    <source>
        <dbReference type="Proteomes" id="UP000886653"/>
    </source>
</evidence>
<gene>
    <name evidence="2" type="ORF">CROQUDRAFT_642240</name>
</gene>